<dbReference type="EMBL" id="JXLP01000009">
    <property type="protein sequence ID" value="KIL78537.1"/>
    <property type="molecule type" value="Genomic_DNA"/>
</dbReference>
<keyword evidence="2" id="KW-1185">Reference proteome</keyword>
<protein>
    <submittedName>
        <fullName evidence="1">Uncharacterized protein</fullName>
    </submittedName>
</protein>
<accession>A0ABR5AUU9</accession>
<comment type="caution">
    <text evidence="1">The sequence shown here is derived from an EMBL/GenBank/DDBJ whole genome shotgun (WGS) entry which is preliminary data.</text>
</comment>
<dbReference type="GeneID" id="92779137"/>
<proteinExistence type="predicted"/>
<dbReference type="RefSeq" id="WP_255211748.1">
    <property type="nucleotide sequence ID" value="NZ_BSSZ01000001.1"/>
</dbReference>
<sequence length="42" mass="4644">MKKNKSRGNKTAMAALALGAAYLLRNEKSRGKLMNQFKSMGK</sequence>
<evidence type="ECO:0000313" key="2">
    <source>
        <dbReference type="Proteomes" id="UP000031982"/>
    </source>
</evidence>
<gene>
    <name evidence="1" type="ORF">SD77_4217</name>
</gene>
<evidence type="ECO:0000313" key="1">
    <source>
        <dbReference type="EMBL" id="KIL78537.1"/>
    </source>
</evidence>
<reference evidence="1 2" key="1">
    <citation type="submission" date="2015-01" db="EMBL/GenBank/DDBJ databases">
        <title>Genome Assembly of Bacillus badius MTCC 1458.</title>
        <authorList>
            <person name="Verma A."/>
            <person name="Khatri I."/>
            <person name="Mual P."/>
            <person name="Subramanian S."/>
            <person name="Krishnamurthi S."/>
        </authorList>
    </citation>
    <scope>NUCLEOTIDE SEQUENCE [LARGE SCALE GENOMIC DNA]</scope>
    <source>
        <strain evidence="1 2">MTCC 1458</strain>
    </source>
</reference>
<organism evidence="1 2">
    <name type="scientific">Bacillus badius</name>
    <dbReference type="NCBI Taxonomy" id="1455"/>
    <lineage>
        <taxon>Bacteria</taxon>
        <taxon>Bacillati</taxon>
        <taxon>Bacillota</taxon>
        <taxon>Bacilli</taxon>
        <taxon>Bacillales</taxon>
        <taxon>Bacillaceae</taxon>
        <taxon>Pseudobacillus</taxon>
    </lineage>
</organism>
<name>A0ABR5AUU9_BACBA</name>
<dbReference type="Proteomes" id="UP000031982">
    <property type="component" value="Unassembled WGS sequence"/>
</dbReference>